<keyword evidence="2" id="KW-1185">Reference proteome</keyword>
<sequence length="159" mass="17398">MAGEGDAWDRVHPELIDLMFRHEVVPDQDVTTLTEETLARTIFLAIELAEPFEQADIVSRIISEEEVEQVCFVVGDSPEADDVEVTPDGRIIFGSLGIGWRGEMGNRGFLSTGKLGTRVTGLRPTPSKRINHDPIVLSTKHKAALVGLDMDVGSSLLDD</sequence>
<organism evidence="1 2">
    <name type="scientific">Fusarium decemcellulare</name>
    <dbReference type="NCBI Taxonomy" id="57161"/>
    <lineage>
        <taxon>Eukaryota</taxon>
        <taxon>Fungi</taxon>
        <taxon>Dikarya</taxon>
        <taxon>Ascomycota</taxon>
        <taxon>Pezizomycotina</taxon>
        <taxon>Sordariomycetes</taxon>
        <taxon>Hypocreomycetidae</taxon>
        <taxon>Hypocreales</taxon>
        <taxon>Nectriaceae</taxon>
        <taxon>Fusarium</taxon>
        <taxon>Fusarium decemcellulare species complex</taxon>
    </lineage>
</organism>
<comment type="caution">
    <text evidence="1">The sequence shown here is derived from an EMBL/GenBank/DDBJ whole genome shotgun (WGS) entry which is preliminary data.</text>
</comment>
<evidence type="ECO:0000313" key="1">
    <source>
        <dbReference type="EMBL" id="KAJ3521666.1"/>
    </source>
</evidence>
<name>A0ACC1RQ35_9HYPO</name>
<dbReference type="EMBL" id="JANRMS010002622">
    <property type="protein sequence ID" value="KAJ3521666.1"/>
    <property type="molecule type" value="Genomic_DNA"/>
</dbReference>
<dbReference type="Proteomes" id="UP001148629">
    <property type="component" value="Unassembled WGS sequence"/>
</dbReference>
<proteinExistence type="predicted"/>
<reference evidence="1" key="1">
    <citation type="submission" date="2022-08" db="EMBL/GenBank/DDBJ databases">
        <title>Genome Sequence of Fusarium decemcellulare.</title>
        <authorList>
            <person name="Buettner E."/>
        </authorList>
    </citation>
    <scope>NUCLEOTIDE SEQUENCE</scope>
    <source>
        <strain evidence="1">Babe19</strain>
    </source>
</reference>
<gene>
    <name evidence="1" type="ORF">NM208_g13190</name>
</gene>
<protein>
    <submittedName>
        <fullName evidence="1">Uncharacterized protein</fullName>
    </submittedName>
</protein>
<evidence type="ECO:0000313" key="2">
    <source>
        <dbReference type="Proteomes" id="UP001148629"/>
    </source>
</evidence>
<accession>A0ACC1RQ35</accession>